<sequence>MPRLFTPRSLSLTAGALLLALVTAFAAFSAGADDRADFLPYSAARLAALQAEGRPVLVDVHADWCPTCRRQGPILARLLAEPELAGYAALKLDWDDQRDAARELGAPRQSTLFVFKGGNKLGMSVAETDEARLRSFLRQGVK</sequence>
<dbReference type="Pfam" id="PF00085">
    <property type="entry name" value="Thioredoxin"/>
    <property type="match status" value="1"/>
</dbReference>
<keyword evidence="1" id="KW-0676">Redox-active center</keyword>
<dbReference type="PROSITE" id="PS00194">
    <property type="entry name" value="THIOREDOXIN_1"/>
    <property type="match status" value="1"/>
</dbReference>
<dbReference type="InterPro" id="IPR017937">
    <property type="entry name" value="Thioredoxin_CS"/>
</dbReference>
<evidence type="ECO:0000313" key="3">
    <source>
        <dbReference type="Proteomes" id="UP000320431"/>
    </source>
</evidence>
<accession>A0A508AUS3</accession>
<dbReference type="Proteomes" id="UP000320431">
    <property type="component" value="Unassembled WGS sequence"/>
</dbReference>
<dbReference type="SUPFAM" id="SSF52833">
    <property type="entry name" value="Thioredoxin-like"/>
    <property type="match status" value="1"/>
</dbReference>
<dbReference type="InterPro" id="IPR036249">
    <property type="entry name" value="Thioredoxin-like_sf"/>
</dbReference>
<protein>
    <submittedName>
        <fullName evidence="2">Thioredoxin</fullName>
    </submittedName>
</protein>
<comment type="caution">
    <text evidence="2">The sequence shown here is derived from an EMBL/GenBank/DDBJ whole genome shotgun (WGS) entry which is preliminary data.</text>
</comment>
<dbReference type="EMBL" id="VICD02000202">
    <property type="protein sequence ID" value="KAB8181534.1"/>
    <property type="molecule type" value="Genomic_DNA"/>
</dbReference>
<dbReference type="AlphaFoldDB" id="A0A508AUS3"/>
<gene>
    <name evidence="2" type="ORF">FKV24_011605</name>
</gene>
<organism evidence="2 3">
    <name type="scientific">Marilutibacter maris</name>
    <dbReference type="NCBI Taxonomy" id="1605891"/>
    <lineage>
        <taxon>Bacteria</taxon>
        <taxon>Pseudomonadati</taxon>
        <taxon>Pseudomonadota</taxon>
        <taxon>Gammaproteobacteria</taxon>
        <taxon>Lysobacterales</taxon>
        <taxon>Lysobacteraceae</taxon>
        <taxon>Marilutibacter</taxon>
    </lineage>
</organism>
<dbReference type="InterPro" id="IPR013766">
    <property type="entry name" value="Thioredoxin_domain"/>
</dbReference>
<dbReference type="GO" id="GO:0015036">
    <property type="term" value="F:disulfide oxidoreductase activity"/>
    <property type="evidence" value="ECO:0007669"/>
    <property type="project" value="UniProtKB-ARBA"/>
</dbReference>
<dbReference type="CDD" id="cd02947">
    <property type="entry name" value="TRX_family"/>
    <property type="match status" value="1"/>
</dbReference>
<reference evidence="2 3" key="1">
    <citation type="submission" date="2019-10" db="EMBL/GenBank/DDBJ databases">
        <title>Lysobacter alkalisoli sp. nov., isolated from saline-alkaline soil.</title>
        <authorList>
            <person name="Sun J.-Q."/>
        </authorList>
    </citation>
    <scope>NUCLEOTIDE SEQUENCE [LARGE SCALE GENOMIC DNA]</scope>
    <source>
        <strain evidence="2 3">KCTC 42381</strain>
    </source>
</reference>
<dbReference type="RefSeq" id="WP_141482497.1">
    <property type="nucleotide sequence ID" value="NZ_VICD02000202.1"/>
</dbReference>
<name>A0A508AUS3_9GAMM</name>
<dbReference type="PROSITE" id="PS51352">
    <property type="entry name" value="THIOREDOXIN_2"/>
    <property type="match status" value="1"/>
</dbReference>
<dbReference type="Gene3D" id="3.40.30.10">
    <property type="entry name" value="Glutaredoxin"/>
    <property type="match status" value="1"/>
</dbReference>
<proteinExistence type="predicted"/>
<evidence type="ECO:0000256" key="1">
    <source>
        <dbReference type="ARBA" id="ARBA00023284"/>
    </source>
</evidence>
<evidence type="ECO:0000313" key="2">
    <source>
        <dbReference type="EMBL" id="KAB8181534.1"/>
    </source>
</evidence>